<reference evidence="1" key="1">
    <citation type="journal article" date="2011" name="Plant Physiol.">
        <title>Genome-wide comparison of nucleotide-binding site-leucine-rich repeat-encoding genes in Arabidopsis.</title>
        <authorList>
            <person name="Guo Y.L."/>
            <person name="Fitz J."/>
            <person name="Schneeberger K."/>
            <person name="Ossowski S."/>
            <person name="Cao J."/>
            <person name="Weigel D."/>
        </authorList>
    </citation>
    <scope>NUCLEOTIDE SEQUENCE</scope>
</reference>
<accession>G1JSI3</accession>
<name>G1JSI3_ARATH</name>
<organism evidence="1">
    <name type="scientific">Arabidopsis thaliana</name>
    <name type="common">Mouse-ear cress</name>
    <dbReference type="NCBI Taxonomy" id="3702"/>
    <lineage>
        <taxon>Eukaryota</taxon>
        <taxon>Viridiplantae</taxon>
        <taxon>Streptophyta</taxon>
        <taxon>Embryophyta</taxon>
        <taxon>Tracheophyta</taxon>
        <taxon>Spermatophyta</taxon>
        <taxon>Magnoliopsida</taxon>
        <taxon>eudicotyledons</taxon>
        <taxon>Gunneridae</taxon>
        <taxon>Pentapetalae</taxon>
        <taxon>rosids</taxon>
        <taxon>malvids</taxon>
        <taxon>Brassicales</taxon>
        <taxon>Brassicaceae</taxon>
        <taxon>Camelineae</taxon>
        <taxon>Arabidopsis</taxon>
    </lineage>
</organism>
<sequence length="73" mass="8121">MAIEIVENVEPPNAKINAKTAIVYITYKNLAKAQIGESVDRKAIVRRVINEPTGHLAIQGHYWIGDGIYASTW</sequence>
<dbReference type="Pfam" id="PF04776">
    <property type="entry name" value="protein_MS5"/>
    <property type="match status" value="1"/>
</dbReference>
<dbReference type="EMBL" id="JN389445">
    <property type="protein sequence ID" value="AEM36352.1"/>
    <property type="molecule type" value="Genomic_DNA"/>
</dbReference>
<evidence type="ECO:0000313" key="1">
    <source>
        <dbReference type="EMBL" id="AEM36352.1"/>
    </source>
</evidence>
<dbReference type="AlphaFoldDB" id="G1JSI3"/>
<reference evidence="1" key="2">
    <citation type="submission" date="2011-07" db="EMBL/GenBank/DDBJ databases">
        <authorList>
            <person name="Guo Y.-L."/>
            <person name="Weigel D."/>
        </authorList>
    </citation>
    <scope>NUCLEOTIDE SEQUENCE</scope>
</reference>
<proteinExistence type="predicted"/>
<protein>
    <submittedName>
        <fullName evidence="1">At1g22090-like protein</fullName>
    </submittedName>
</protein>
<dbReference type="InterPro" id="IPR006462">
    <property type="entry name" value="MS5"/>
</dbReference>